<comment type="similarity">
    <text evidence="1">Belongs to the metallo-dependent hydrolases superfamily. ATZ/TRZ family.</text>
</comment>
<dbReference type="KEGG" id="elio:KO353_09935"/>
<dbReference type="PANTHER" id="PTHR43794">
    <property type="entry name" value="AMINOHYDROLASE SSNA-RELATED"/>
    <property type="match status" value="1"/>
</dbReference>
<protein>
    <submittedName>
        <fullName evidence="4">Amidohydrolase family protein</fullName>
    </submittedName>
</protein>
<organism evidence="4 5">
    <name type="scientific">Elioraea tepida</name>
    <dbReference type="NCBI Taxonomy" id="2843330"/>
    <lineage>
        <taxon>Bacteria</taxon>
        <taxon>Pseudomonadati</taxon>
        <taxon>Pseudomonadota</taxon>
        <taxon>Alphaproteobacteria</taxon>
        <taxon>Acetobacterales</taxon>
        <taxon>Elioraeaceae</taxon>
        <taxon>Elioraea</taxon>
    </lineage>
</organism>
<dbReference type="PANTHER" id="PTHR43794:SF11">
    <property type="entry name" value="AMIDOHYDROLASE-RELATED DOMAIN-CONTAINING PROTEIN"/>
    <property type="match status" value="1"/>
</dbReference>
<accession>A0A975YII6</accession>
<dbReference type="EMBL" id="CP076448">
    <property type="protein sequence ID" value="QXM23634.1"/>
    <property type="molecule type" value="Genomic_DNA"/>
</dbReference>
<evidence type="ECO:0000256" key="2">
    <source>
        <dbReference type="ARBA" id="ARBA00022801"/>
    </source>
</evidence>
<name>A0A975YII6_9PROT</name>
<proteinExistence type="inferred from homology"/>
<evidence type="ECO:0000313" key="4">
    <source>
        <dbReference type="EMBL" id="QXM23634.1"/>
    </source>
</evidence>
<evidence type="ECO:0000256" key="1">
    <source>
        <dbReference type="ARBA" id="ARBA00006745"/>
    </source>
</evidence>
<dbReference type="InterPro" id="IPR050287">
    <property type="entry name" value="MTA/SAH_deaminase"/>
</dbReference>
<dbReference type="Proteomes" id="UP000694001">
    <property type="component" value="Chromosome"/>
</dbReference>
<keyword evidence="2" id="KW-0378">Hydrolase</keyword>
<dbReference type="RefSeq" id="WP_218284512.1">
    <property type="nucleotide sequence ID" value="NZ_CP076448.1"/>
</dbReference>
<reference evidence="4" key="1">
    <citation type="submission" date="2021-06" db="EMBL/GenBank/DDBJ databases">
        <title>Elioraea tepida, sp. nov., a moderately thermophilic aerobic anoxygenic phototrophic bacterium isolated from an alkaline siliceous hot spring mat community in Yellowstone National Park, WY, USA.</title>
        <authorList>
            <person name="Saini M.K."/>
            <person name="Yoshida S."/>
            <person name="Sebastian A."/>
            <person name="Hirose S."/>
            <person name="Hara E."/>
            <person name="Tamaki H."/>
            <person name="Soulier N.T."/>
            <person name="Albert I."/>
            <person name="Hanada S."/>
            <person name="Bryant D.A."/>
            <person name="Tank M."/>
        </authorList>
    </citation>
    <scope>NUCLEOTIDE SEQUENCE</scope>
    <source>
        <strain evidence="4">MS-P2</strain>
    </source>
</reference>
<dbReference type="GO" id="GO:0016787">
    <property type="term" value="F:hydrolase activity"/>
    <property type="evidence" value="ECO:0007669"/>
    <property type="project" value="UniProtKB-KW"/>
</dbReference>
<dbReference type="InterPro" id="IPR006680">
    <property type="entry name" value="Amidohydro-rel"/>
</dbReference>
<evidence type="ECO:0000259" key="3">
    <source>
        <dbReference type="Pfam" id="PF01979"/>
    </source>
</evidence>
<dbReference type="AlphaFoldDB" id="A0A975YII6"/>
<sequence>MSLAAAPRRIAAAHVADPWTTRRDVALTLAEGRIKEVGPAEDAEPLLVLPALVNAHDHARPIRSSAFGAAFRPLETWLHHLALLPPVDPYLAAAASLGRSALGGAGAVMVHYTRVNGPMPLPEEAALVASAARDIGIRIGFAVAMRDRNPLVYGDHAPLLASLSPASAEAIARRLAKPPLPAAEQVALADAVADRIAGPLVDPQYGPSGPQWCSDALLAAVAEASERTGRRVHMHLLETRYQRAWADHAYPGEGGIVAHLDRLGLLSPRLTLAHCTWARPDELERIAASGATIAVNTSSNLGLRSGIAPVAEMLRRGCRVAMGIDGLAFDEDDDALRELRLFWALHRGWGFDEAVDRRAALAAALRHGRRSVTGSDEGGTITAGAPADLLLLDWSALDEESLWPALDPLDPVLARASARHIRELIVAGRTVVRDGRLTGIDHAALQAELLARFRAGLRHDDAFAAALPEWSEAVARHFSGCLGCG</sequence>
<gene>
    <name evidence="4" type="ORF">KO353_09935</name>
</gene>
<feature type="domain" description="Amidohydrolase-related" evidence="3">
    <location>
        <begin position="47"/>
        <end position="431"/>
    </location>
</feature>
<evidence type="ECO:0000313" key="5">
    <source>
        <dbReference type="Proteomes" id="UP000694001"/>
    </source>
</evidence>
<keyword evidence="5" id="KW-1185">Reference proteome</keyword>
<dbReference type="Pfam" id="PF01979">
    <property type="entry name" value="Amidohydro_1"/>
    <property type="match status" value="1"/>
</dbReference>